<feature type="compositionally biased region" description="Basic and acidic residues" evidence="1">
    <location>
        <begin position="108"/>
        <end position="124"/>
    </location>
</feature>
<dbReference type="Proteomes" id="UP000314294">
    <property type="component" value="Unassembled WGS sequence"/>
</dbReference>
<accession>A0A4Z2I8C9</accession>
<dbReference type="EMBL" id="SRLO01000122">
    <property type="protein sequence ID" value="TNN73655.1"/>
    <property type="molecule type" value="Genomic_DNA"/>
</dbReference>
<proteinExistence type="predicted"/>
<gene>
    <name evidence="2" type="ORF">EYF80_016035</name>
</gene>
<organism evidence="2 3">
    <name type="scientific">Liparis tanakae</name>
    <name type="common">Tanaka's snailfish</name>
    <dbReference type="NCBI Taxonomy" id="230148"/>
    <lineage>
        <taxon>Eukaryota</taxon>
        <taxon>Metazoa</taxon>
        <taxon>Chordata</taxon>
        <taxon>Craniata</taxon>
        <taxon>Vertebrata</taxon>
        <taxon>Euteleostomi</taxon>
        <taxon>Actinopterygii</taxon>
        <taxon>Neopterygii</taxon>
        <taxon>Teleostei</taxon>
        <taxon>Neoteleostei</taxon>
        <taxon>Acanthomorphata</taxon>
        <taxon>Eupercaria</taxon>
        <taxon>Perciformes</taxon>
        <taxon>Cottioidei</taxon>
        <taxon>Cottales</taxon>
        <taxon>Liparidae</taxon>
        <taxon>Liparis</taxon>
    </lineage>
</organism>
<comment type="caution">
    <text evidence="2">The sequence shown here is derived from an EMBL/GenBank/DDBJ whole genome shotgun (WGS) entry which is preliminary data.</text>
</comment>
<dbReference type="AlphaFoldDB" id="A0A4Z2I8C9"/>
<protein>
    <submittedName>
        <fullName evidence="2">Uncharacterized protein</fullName>
    </submittedName>
</protein>
<sequence>MEVEAIQQNNGLLCPTLLPLSHRRKAGVGERERERKVAAVAKSELVLFFFSRLLHASLLQFLLPHSAPITPPPAAACSNVFTLTCAVSPPLDKETERSPGDALYLPESSRRDAIEKRRREEEKQRKRGRGQRAYLCGWKKGSSRRVEVTQRDEYLI</sequence>
<evidence type="ECO:0000256" key="1">
    <source>
        <dbReference type="SAM" id="MobiDB-lite"/>
    </source>
</evidence>
<reference evidence="2 3" key="1">
    <citation type="submission" date="2019-03" db="EMBL/GenBank/DDBJ databases">
        <title>First draft genome of Liparis tanakae, snailfish: a comprehensive survey of snailfish specific genes.</title>
        <authorList>
            <person name="Kim W."/>
            <person name="Song I."/>
            <person name="Jeong J.-H."/>
            <person name="Kim D."/>
            <person name="Kim S."/>
            <person name="Ryu S."/>
            <person name="Song J.Y."/>
            <person name="Lee S.K."/>
        </authorList>
    </citation>
    <scope>NUCLEOTIDE SEQUENCE [LARGE SCALE GENOMIC DNA]</scope>
    <source>
        <tissue evidence="2">Muscle</tissue>
    </source>
</reference>
<evidence type="ECO:0000313" key="2">
    <source>
        <dbReference type="EMBL" id="TNN73655.1"/>
    </source>
</evidence>
<evidence type="ECO:0000313" key="3">
    <source>
        <dbReference type="Proteomes" id="UP000314294"/>
    </source>
</evidence>
<feature type="region of interest" description="Disordered" evidence="1">
    <location>
        <begin position="90"/>
        <end position="131"/>
    </location>
</feature>
<name>A0A4Z2I8C9_9TELE</name>
<keyword evidence="3" id="KW-1185">Reference proteome</keyword>